<evidence type="ECO:0000313" key="1">
    <source>
        <dbReference type="EMBL" id="MEQ2285570.1"/>
    </source>
</evidence>
<gene>
    <name evidence="1" type="ORF">AMECASPLE_033267</name>
</gene>
<sequence length="102" mass="11821">MLENETFYSFKVFSFRTYKKSTAAHICLTQKTESVKEGDNQHSEQLCSSLSVQAKMRAKKQKNKQNTCYYFTQICFIIIFKDPSRDKHCKLATAISAIVYAM</sequence>
<proteinExistence type="predicted"/>
<accession>A0ABV0XVQ9</accession>
<evidence type="ECO:0000313" key="2">
    <source>
        <dbReference type="Proteomes" id="UP001469553"/>
    </source>
</evidence>
<organism evidence="1 2">
    <name type="scientific">Ameca splendens</name>
    <dbReference type="NCBI Taxonomy" id="208324"/>
    <lineage>
        <taxon>Eukaryota</taxon>
        <taxon>Metazoa</taxon>
        <taxon>Chordata</taxon>
        <taxon>Craniata</taxon>
        <taxon>Vertebrata</taxon>
        <taxon>Euteleostomi</taxon>
        <taxon>Actinopterygii</taxon>
        <taxon>Neopterygii</taxon>
        <taxon>Teleostei</taxon>
        <taxon>Neoteleostei</taxon>
        <taxon>Acanthomorphata</taxon>
        <taxon>Ovalentaria</taxon>
        <taxon>Atherinomorphae</taxon>
        <taxon>Cyprinodontiformes</taxon>
        <taxon>Goodeidae</taxon>
        <taxon>Ameca</taxon>
    </lineage>
</organism>
<comment type="caution">
    <text evidence="1">The sequence shown here is derived from an EMBL/GenBank/DDBJ whole genome shotgun (WGS) entry which is preliminary data.</text>
</comment>
<dbReference type="EMBL" id="JAHRIP010013886">
    <property type="protein sequence ID" value="MEQ2285570.1"/>
    <property type="molecule type" value="Genomic_DNA"/>
</dbReference>
<reference evidence="1 2" key="1">
    <citation type="submission" date="2021-06" db="EMBL/GenBank/DDBJ databases">
        <authorList>
            <person name="Palmer J.M."/>
        </authorList>
    </citation>
    <scope>NUCLEOTIDE SEQUENCE [LARGE SCALE GENOMIC DNA]</scope>
    <source>
        <strain evidence="1 2">AS_MEX2019</strain>
        <tissue evidence="1">Muscle</tissue>
    </source>
</reference>
<name>A0ABV0XVQ9_9TELE</name>
<dbReference type="Proteomes" id="UP001469553">
    <property type="component" value="Unassembled WGS sequence"/>
</dbReference>
<protein>
    <submittedName>
        <fullName evidence="1">Uncharacterized protein</fullName>
    </submittedName>
</protein>
<keyword evidence="2" id="KW-1185">Reference proteome</keyword>